<dbReference type="GO" id="GO:0030983">
    <property type="term" value="F:mismatched DNA binding"/>
    <property type="evidence" value="ECO:0007669"/>
    <property type="project" value="InterPro"/>
</dbReference>
<dbReference type="GO" id="GO:0006298">
    <property type="term" value="P:mismatch repair"/>
    <property type="evidence" value="ECO:0007669"/>
    <property type="project" value="InterPro"/>
</dbReference>
<dbReference type="OrthoDB" id="9808166at2"/>
<accession>A0A2S6NGB7</accession>
<comment type="caution">
    <text evidence="7">The sequence shown here is derived from an EMBL/GenBank/DDBJ whole genome shotgun (WGS) entry which is preliminary data.</text>
</comment>
<sequence length="558" mass="63491">MSNLPGDALTARDAGSGHRAHKYPQPLRGAPSAADQAGPQAADRQKLYDAFESILYQQAREPSQLPRTAPAYFRDLNLDQIVEVITAHKDEYDLKPFFYDALTTTDAIAYRHEVMGDLEHDRTLDRLNAFARKMSDMREQIARAQKLYYRLQKERWFLHAAETWCAAIRDLQADLAAAPLSSRGLLAFRAYVNRYAECARFVRLAATVGKLVEDLGAIHYCVLIKDNSFKVRKYDGEVDYSADILDTFRKFRQDDAEARRTDVPEAKDMNHIEAKILEFVARLYPEVFSRLEAFCLENRDFTDTTLARFDREVQFYISYMDYLTPLKRAGLCFCYPLIAVTDKTVSGEDAFDLALATKLIQEQTPVVCNDLQLTGNERILVISGPNQGGKTTFARMFGQLHHLASIGCPVPGRHARLFLFDALFTHFEREEDIRNRHGKLQDDLVRIHEILTRATPRSVVIMNEIFTSTALRDAVFLAREVLGHMIDLDCLGVCVTFLEELSSLNEKTVSMVSTVVPDNPAVRTYKVVRRPADGRSYALSIAEKYRVTYDCLKARIPE</sequence>
<dbReference type="GO" id="GO:0140664">
    <property type="term" value="F:ATP-dependent DNA damage sensor activity"/>
    <property type="evidence" value="ECO:0007669"/>
    <property type="project" value="InterPro"/>
</dbReference>
<evidence type="ECO:0000313" key="8">
    <source>
        <dbReference type="Proteomes" id="UP000239724"/>
    </source>
</evidence>
<dbReference type="GO" id="GO:0005829">
    <property type="term" value="C:cytosol"/>
    <property type="evidence" value="ECO:0007669"/>
    <property type="project" value="TreeGrafter"/>
</dbReference>
<evidence type="ECO:0000313" key="7">
    <source>
        <dbReference type="EMBL" id="PPQ33609.1"/>
    </source>
</evidence>
<keyword evidence="3" id="KW-0238">DNA-binding</keyword>
<dbReference type="InterPro" id="IPR000432">
    <property type="entry name" value="DNA_mismatch_repair_MutS_C"/>
</dbReference>
<dbReference type="RefSeq" id="WP_104519479.1">
    <property type="nucleotide sequence ID" value="NZ_NHRY01000142.1"/>
</dbReference>
<reference evidence="7 8" key="1">
    <citation type="journal article" date="2018" name="Arch. Microbiol.">
        <title>New insights into the metabolic potential of the phototrophic purple bacterium Rhodopila globiformis DSM 161(T) from its draft genome sequence and evidence for a vanadium-dependent nitrogenase.</title>
        <authorList>
            <person name="Imhoff J.F."/>
            <person name="Rahn T."/>
            <person name="Kunzel S."/>
            <person name="Neulinger S.C."/>
        </authorList>
    </citation>
    <scope>NUCLEOTIDE SEQUENCE [LARGE SCALE GENOMIC DNA]</scope>
    <source>
        <strain evidence="7 8">DSM 161</strain>
    </source>
</reference>
<dbReference type="PANTHER" id="PTHR11361">
    <property type="entry name" value="DNA MISMATCH REPAIR PROTEIN MUTS FAMILY MEMBER"/>
    <property type="match status" value="1"/>
</dbReference>
<keyword evidence="8" id="KW-1185">Reference proteome</keyword>
<dbReference type="Proteomes" id="UP000239724">
    <property type="component" value="Unassembled WGS sequence"/>
</dbReference>
<evidence type="ECO:0000256" key="3">
    <source>
        <dbReference type="ARBA" id="ARBA00023125"/>
    </source>
</evidence>
<dbReference type="EMBL" id="NHRY01000142">
    <property type="protein sequence ID" value="PPQ33609.1"/>
    <property type="molecule type" value="Genomic_DNA"/>
</dbReference>
<evidence type="ECO:0000256" key="1">
    <source>
        <dbReference type="ARBA" id="ARBA00022741"/>
    </source>
</evidence>
<dbReference type="GO" id="GO:0005524">
    <property type="term" value="F:ATP binding"/>
    <property type="evidence" value="ECO:0007669"/>
    <property type="project" value="UniProtKB-KW"/>
</dbReference>
<feature type="coiled-coil region" evidence="4">
    <location>
        <begin position="127"/>
        <end position="154"/>
    </location>
</feature>
<keyword evidence="2" id="KW-0067">ATP-binding</keyword>
<organism evidence="7 8">
    <name type="scientific">Rhodopila globiformis</name>
    <name type="common">Rhodopseudomonas globiformis</name>
    <dbReference type="NCBI Taxonomy" id="1071"/>
    <lineage>
        <taxon>Bacteria</taxon>
        <taxon>Pseudomonadati</taxon>
        <taxon>Pseudomonadota</taxon>
        <taxon>Alphaproteobacteria</taxon>
        <taxon>Acetobacterales</taxon>
        <taxon>Acetobacteraceae</taxon>
        <taxon>Rhodopila</taxon>
    </lineage>
</organism>
<dbReference type="SUPFAM" id="SSF52540">
    <property type="entry name" value="P-loop containing nucleoside triphosphate hydrolases"/>
    <property type="match status" value="1"/>
</dbReference>
<protein>
    <submittedName>
        <fullName evidence="7">DNA mismatch repair protein MutS</fullName>
    </submittedName>
</protein>
<dbReference type="Gene3D" id="3.40.50.300">
    <property type="entry name" value="P-loop containing nucleotide triphosphate hydrolases"/>
    <property type="match status" value="1"/>
</dbReference>
<feature type="domain" description="DNA mismatch repair proteins mutS family" evidence="6">
    <location>
        <begin position="377"/>
        <end position="558"/>
    </location>
</feature>
<evidence type="ECO:0000256" key="2">
    <source>
        <dbReference type="ARBA" id="ARBA00022840"/>
    </source>
</evidence>
<name>A0A2S6NGB7_RHOGL</name>
<dbReference type="InterPro" id="IPR045076">
    <property type="entry name" value="MutS"/>
</dbReference>
<evidence type="ECO:0000256" key="5">
    <source>
        <dbReference type="SAM" id="MobiDB-lite"/>
    </source>
</evidence>
<evidence type="ECO:0000256" key="4">
    <source>
        <dbReference type="SAM" id="Coils"/>
    </source>
</evidence>
<keyword evidence="1" id="KW-0547">Nucleotide-binding</keyword>
<proteinExistence type="predicted"/>
<feature type="region of interest" description="Disordered" evidence="5">
    <location>
        <begin position="1"/>
        <end position="42"/>
    </location>
</feature>
<dbReference type="AlphaFoldDB" id="A0A2S6NGB7"/>
<dbReference type="Pfam" id="PF00488">
    <property type="entry name" value="MutS_V"/>
    <property type="match status" value="1"/>
</dbReference>
<gene>
    <name evidence="7" type="ORF">CCS01_14065</name>
</gene>
<dbReference type="SMART" id="SM00534">
    <property type="entry name" value="MUTSac"/>
    <property type="match status" value="1"/>
</dbReference>
<evidence type="ECO:0000259" key="6">
    <source>
        <dbReference type="SMART" id="SM00534"/>
    </source>
</evidence>
<dbReference type="PANTHER" id="PTHR11361:SF34">
    <property type="entry name" value="DNA MISMATCH REPAIR PROTEIN MSH1, MITOCHONDRIAL"/>
    <property type="match status" value="1"/>
</dbReference>
<keyword evidence="4" id="KW-0175">Coiled coil</keyword>
<dbReference type="InterPro" id="IPR027417">
    <property type="entry name" value="P-loop_NTPase"/>
</dbReference>